<organism evidence="17 18">
    <name type="scientific">Zingiber officinale</name>
    <name type="common">Ginger</name>
    <name type="synonym">Amomum zingiber</name>
    <dbReference type="NCBI Taxonomy" id="94328"/>
    <lineage>
        <taxon>Eukaryota</taxon>
        <taxon>Viridiplantae</taxon>
        <taxon>Streptophyta</taxon>
        <taxon>Embryophyta</taxon>
        <taxon>Tracheophyta</taxon>
        <taxon>Spermatophyta</taxon>
        <taxon>Magnoliopsida</taxon>
        <taxon>Liliopsida</taxon>
        <taxon>Zingiberales</taxon>
        <taxon>Zingiberaceae</taxon>
        <taxon>Zingiber</taxon>
    </lineage>
</organism>
<evidence type="ECO:0000313" key="18">
    <source>
        <dbReference type="Proteomes" id="UP000734854"/>
    </source>
</evidence>
<dbReference type="InterPro" id="IPR007527">
    <property type="entry name" value="Znf_SWIM"/>
</dbReference>
<sequence length="1752" mass="194004">MSKPRCGLHSCQQATTWLACLPKMPASCGLLASLPRVVACLQACHVASRQACHVACREAQISDVNAEPNCTVTTAPPWLMDRYTTTQVVQAFESKRSERWRENLAGKARVKAQTKNPNASLEKLILLLKSSSSALPLTIQDLLTPPFNLSPQSSNPPPHSSTSSSNDIDSMKGKMVVREDESEADICADSDDLNSLDDSDEDEVKNYPLFDPKKDFENLELKLGLVFNSKKEAKFTIESHCIRQGRPVKFVKNDNIWLWAKCNDDNCCWMIHVAKMTNDNCWQVRNFDGCHSHCVRDFKNKCVNSTWLGKTFAKKFSTNPKLGHLEFREEISTILQSDFSRKTAYMAKRKALKLVQGSVEEQFQQIRKYCAELKRSDVGATIVLKLTEDDEGPRFQRLYVYFSACKQGFKNACRRIIGVDGCFLKVEHGGQLLSAVGLDPNNNIFPICYAMVERETKDSWTWFLRLLDEDIGIGNDPHTWAFMSDKQKGLIPALESLFPDVEHRFCVRHLESNMKRDGFKSVAIKIAFWAAAKATRIEEFQVHMAELKDIDTKAYGWLVNKPESQWCKAYFSTTSKSDILLNNMCESFNSFILDAREKPIIEMFEIIRNLLMGRFQKNRERAEKWKGRICSKIRDVLEKIYVEAIRYSPMKSDEMHYQITRSDDRRDQHLVDLLSRSCSCRKYDLTGIPCKHAVCAIWCKKDDPEAYVHPYYLVETYKRCYAARIMPINGPDLWPQCDLTPPLPPVYKEKVGRPAKLRRREPDEPPPSENKLRGVKKFTKCKLCGGSRHNKRTCNRTENVQHQEAVQQEPMTQQSAILPNNNLDPTRKEKLQVKRARQVGVNIEGNSGSISLINVNQSLNIHTPAFFKDGVSFTTVSRLQASAGVRAEASQAEANIKRDSHSFGKLSGLALSTLSSSVFSRLQLGFSWRKWIRNLKIEFWLGIPGLWGVSLLVLALWRLWAGGLCQEDAAVYIVTMKQLPTAHYYDQARRLGSSAVELILENDKTFNLCPSSRNASRTDTSYSSYLIRLQDSLLRRALRGEKYLKLYSYHYLMNGFAVLITSQQAVKLSRRHEVANLVLDFSVRTATTHTPQFLGLPQGAWVQEGGPESAGEGIVIGFIDTGIDPTHPSFSDSLSINQYPVPAHFSGVCEVTRDFPSGSCNRKLVGARHFAASAIIRGIFNVTQDYASPFDGDGHGTHTASIAAGNHGVPVIVSGHHFGNASGMAPRAHIAVYKALYKSFGGFAADVVAAIDQAAQDGVDIISLSITPNRRPFGLATFFNPIDMSLLSAVKAGIFVVQAAGNTGPSPKSVSSFSPWIFTVARTDSGSMYPLITAIHALRNGTTEMSEFLGECQDSSYMNEDLTDGKILICSYSIRFVLGLSSIKQALETAKNVSAVGVIFYMDSFVTGFHLNPTPMNMPGVVIPSTDDSKIFLDYYNSSLVRDETSKDIIKFGGTANILGGLKANYSISAPKVMYYSARGPDPEDTSLTDADIMKPNLIAPGNLIWGAWSSLGTDSADFQGESFAMISGTSMAAPHIAGLAALIKQKFPSASAAAVASSLSTTATLYEREGGPIMAQRVYRNPDSSELPATPFDMGSGFVNATAALDPGLIFDTGYDDFISFLCGINGSSPVILNYTGHACGVSSMTGSDLNLPSVTVSFLNGSRVIVRTVTNIANDEYYTVSWSSPYGVSFSVTPTQFFIASGQQQSLILVLNATMNSTYASFGRIGLYGNQGHKAIIPLSVISKVTQITT</sequence>
<protein>
    <recommendedName>
        <fullName evidence="16">SWIM-type domain-containing protein</fullName>
    </recommendedName>
</protein>
<evidence type="ECO:0000256" key="13">
    <source>
        <dbReference type="PROSITE-ProRule" id="PRU01240"/>
    </source>
</evidence>
<dbReference type="InterPro" id="IPR006564">
    <property type="entry name" value="Znf_PMZ"/>
</dbReference>
<keyword evidence="6 12" id="KW-0863">Zinc-finger</keyword>
<dbReference type="InterPro" id="IPR036852">
    <property type="entry name" value="Peptidase_S8/S53_dom_sf"/>
</dbReference>
<dbReference type="InterPro" id="IPR015500">
    <property type="entry name" value="Peptidase_S8_subtilisin-rel"/>
</dbReference>
<dbReference type="PRINTS" id="PR00723">
    <property type="entry name" value="SUBTILISIN"/>
</dbReference>
<dbReference type="CDD" id="cd02120">
    <property type="entry name" value="PA_subtilisin_like"/>
    <property type="match status" value="1"/>
</dbReference>
<evidence type="ECO:0000313" key="17">
    <source>
        <dbReference type="EMBL" id="KAG6473836.1"/>
    </source>
</evidence>
<evidence type="ECO:0000256" key="12">
    <source>
        <dbReference type="PROSITE-ProRule" id="PRU00325"/>
    </source>
</evidence>
<dbReference type="Gene3D" id="2.60.40.2310">
    <property type="match status" value="1"/>
</dbReference>
<feature type="region of interest" description="Disordered" evidence="15">
    <location>
        <begin position="750"/>
        <end position="772"/>
    </location>
</feature>
<evidence type="ECO:0000256" key="9">
    <source>
        <dbReference type="ARBA" id="ARBA00022833"/>
    </source>
</evidence>
<dbReference type="InterPro" id="IPR010259">
    <property type="entry name" value="S8pro/Inhibitor_I9"/>
</dbReference>
<dbReference type="Pfam" id="PF03108">
    <property type="entry name" value="DBD_Tnp_Mut"/>
    <property type="match status" value="1"/>
</dbReference>
<dbReference type="PROSITE" id="PS50966">
    <property type="entry name" value="ZF_SWIM"/>
    <property type="match status" value="1"/>
</dbReference>
<dbReference type="InterPro" id="IPR018289">
    <property type="entry name" value="MULE_transposase_dom"/>
</dbReference>
<feature type="active site" description="Charge relay system" evidence="11 13">
    <location>
        <position position="1195"/>
    </location>
</feature>
<evidence type="ECO:0000256" key="11">
    <source>
        <dbReference type="PIRSR" id="PIRSR615500-1"/>
    </source>
</evidence>
<proteinExistence type="inferred from homology"/>
<dbReference type="InterPro" id="IPR041469">
    <property type="entry name" value="Subtilisin-like_FN3"/>
</dbReference>
<dbReference type="PANTHER" id="PTHR10795">
    <property type="entry name" value="PROPROTEIN CONVERTASE SUBTILISIN/KEXIN"/>
    <property type="match status" value="1"/>
</dbReference>
<feature type="active site" description="Charge relay system" evidence="11 13">
    <location>
        <position position="1120"/>
    </location>
</feature>
<dbReference type="GO" id="GO:0006508">
    <property type="term" value="P:proteolysis"/>
    <property type="evidence" value="ECO:0007669"/>
    <property type="project" value="UniProtKB-KW"/>
</dbReference>
<feature type="active site" description="Charge relay system" evidence="11 13">
    <location>
        <position position="1531"/>
    </location>
</feature>
<gene>
    <name evidence="17" type="ORF">ZIOFF_067754</name>
</gene>
<keyword evidence="18" id="KW-1185">Reference proteome</keyword>
<dbReference type="Pfam" id="PF17766">
    <property type="entry name" value="fn3_6"/>
    <property type="match status" value="1"/>
</dbReference>
<comment type="caution">
    <text evidence="17">The sequence shown here is derived from an EMBL/GenBank/DDBJ whole genome shotgun (WGS) entry which is preliminary data.</text>
</comment>
<dbReference type="InterPro" id="IPR037045">
    <property type="entry name" value="S8pro/Inhibitor_I9_sf"/>
</dbReference>
<keyword evidence="9" id="KW-0862">Zinc</keyword>
<comment type="similarity">
    <text evidence="2 13 14">Belongs to the peptidase S8 family.</text>
</comment>
<dbReference type="PROSITE" id="PS51892">
    <property type="entry name" value="SUBTILASE"/>
    <property type="match status" value="1"/>
</dbReference>
<reference evidence="17 18" key="1">
    <citation type="submission" date="2020-08" db="EMBL/GenBank/DDBJ databases">
        <title>Plant Genome Project.</title>
        <authorList>
            <person name="Zhang R.-G."/>
        </authorList>
    </citation>
    <scope>NUCLEOTIDE SEQUENCE [LARGE SCALE GENOMIC DNA]</scope>
    <source>
        <tissue evidence="17">Rhizome</tissue>
    </source>
</reference>
<dbReference type="PROSITE" id="PS51257">
    <property type="entry name" value="PROKAR_LIPOPROTEIN"/>
    <property type="match status" value="1"/>
</dbReference>
<keyword evidence="5" id="KW-0732">Signal</keyword>
<dbReference type="SMART" id="SM00575">
    <property type="entry name" value="ZnF_PMZ"/>
    <property type="match status" value="1"/>
</dbReference>
<evidence type="ECO:0000256" key="5">
    <source>
        <dbReference type="ARBA" id="ARBA00022729"/>
    </source>
</evidence>
<dbReference type="Pfam" id="PF04434">
    <property type="entry name" value="SWIM"/>
    <property type="match status" value="1"/>
</dbReference>
<dbReference type="PROSITE" id="PS00138">
    <property type="entry name" value="SUBTILASE_SER"/>
    <property type="match status" value="1"/>
</dbReference>
<dbReference type="InterPro" id="IPR045051">
    <property type="entry name" value="SBT"/>
</dbReference>
<dbReference type="Gene3D" id="3.30.70.80">
    <property type="entry name" value="Peptidase S8 propeptide/proteinase inhibitor I9"/>
    <property type="match status" value="1"/>
</dbReference>
<dbReference type="CDD" id="cd04852">
    <property type="entry name" value="Peptidases_S8_3"/>
    <property type="match status" value="1"/>
</dbReference>
<dbReference type="InterPro" id="IPR004332">
    <property type="entry name" value="Transposase_MuDR"/>
</dbReference>
<dbReference type="PROSITE" id="PS00136">
    <property type="entry name" value="SUBTILASE_ASP"/>
    <property type="match status" value="1"/>
</dbReference>
<comment type="subcellular location">
    <subcellularLocation>
        <location evidence="1">Secreted</location>
    </subcellularLocation>
</comment>
<keyword evidence="8 13" id="KW-0720">Serine protease</keyword>
<evidence type="ECO:0000256" key="15">
    <source>
        <dbReference type="SAM" id="MobiDB-lite"/>
    </source>
</evidence>
<dbReference type="EMBL" id="JACMSC010000019">
    <property type="protein sequence ID" value="KAG6473836.1"/>
    <property type="molecule type" value="Genomic_DNA"/>
</dbReference>
<dbReference type="SUPFAM" id="SSF52743">
    <property type="entry name" value="Subtilisin-like"/>
    <property type="match status" value="1"/>
</dbReference>
<feature type="region of interest" description="Disordered" evidence="15">
    <location>
        <begin position="148"/>
        <end position="171"/>
    </location>
</feature>
<dbReference type="GO" id="GO:0008270">
    <property type="term" value="F:zinc ion binding"/>
    <property type="evidence" value="ECO:0007669"/>
    <property type="project" value="UniProtKB-KW"/>
</dbReference>
<dbReference type="InterPro" id="IPR023828">
    <property type="entry name" value="Peptidase_S8_Ser-AS"/>
</dbReference>
<dbReference type="GO" id="GO:0005576">
    <property type="term" value="C:extracellular region"/>
    <property type="evidence" value="ECO:0007669"/>
    <property type="project" value="UniProtKB-SubCell"/>
</dbReference>
<name>A0A8J5EVI1_ZINOF</name>
<dbReference type="InterPro" id="IPR000209">
    <property type="entry name" value="Peptidase_S8/S53_dom"/>
</dbReference>
<evidence type="ECO:0000256" key="6">
    <source>
        <dbReference type="ARBA" id="ARBA00022771"/>
    </source>
</evidence>
<dbReference type="Pfam" id="PF05922">
    <property type="entry name" value="Inhibitor_I9"/>
    <property type="match status" value="1"/>
</dbReference>
<dbReference type="InterPro" id="IPR034197">
    <property type="entry name" value="Peptidases_S8_3"/>
</dbReference>
<evidence type="ECO:0000256" key="10">
    <source>
        <dbReference type="ARBA" id="ARBA00023180"/>
    </source>
</evidence>
<keyword evidence="10" id="KW-0325">Glycoprotein</keyword>
<evidence type="ECO:0000256" key="3">
    <source>
        <dbReference type="ARBA" id="ARBA00022670"/>
    </source>
</evidence>
<evidence type="ECO:0000256" key="4">
    <source>
        <dbReference type="ARBA" id="ARBA00022723"/>
    </source>
</evidence>
<dbReference type="Pfam" id="PF10551">
    <property type="entry name" value="MULE"/>
    <property type="match status" value="1"/>
</dbReference>
<feature type="domain" description="SWIM-type" evidence="16">
    <location>
        <begin position="657"/>
        <end position="701"/>
    </location>
</feature>
<evidence type="ECO:0000256" key="14">
    <source>
        <dbReference type="RuleBase" id="RU003355"/>
    </source>
</evidence>
<evidence type="ECO:0000259" key="16">
    <source>
        <dbReference type="PROSITE" id="PS50966"/>
    </source>
</evidence>
<dbReference type="GO" id="GO:0004252">
    <property type="term" value="F:serine-type endopeptidase activity"/>
    <property type="evidence" value="ECO:0007669"/>
    <property type="project" value="UniProtKB-UniRule"/>
</dbReference>
<accession>A0A8J5EVI1</accession>
<evidence type="ECO:0000256" key="8">
    <source>
        <dbReference type="ARBA" id="ARBA00022825"/>
    </source>
</evidence>
<dbReference type="Gene3D" id="3.40.50.200">
    <property type="entry name" value="Peptidase S8/S53 domain"/>
    <property type="match status" value="2"/>
</dbReference>
<keyword evidence="7 13" id="KW-0378">Hydrolase</keyword>
<evidence type="ECO:0000256" key="1">
    <source>
        <dbReference type="ARBA" id="ARBA00004613"/>
    </source>
</evidence>
<evidence type="ECO:0000256" key="7">
    <source>
        <dbReference type="ARBA" id="ARBA00022801"/>
    </source>
</evidence>
<dbReference type="Pfam" id="PF00082">
    <property type="entry name" value="Peptidase_S8"/>
    <property type="match status" value="1"/>
</dbReference>
<keyword evidence="3 13" id="KW-0645">Protease</keyword>
<evidence type="ECO:0000256" key="2">
    <source>
        <dbReference type="ARBA" id="ARBA00011073"/>
    </source>
</evidence>
<keyword evidence="4" id="KW-0479">Metal-binding</keyword>
<dbReference type="Proteomes" id="UP000734854">
    <property type="component" value="Unassembled WGS sequence"/>
</dbReference>
<dbReference type="InterPro" id="IPR023827">
    <property type="entry name" value="Peptidase_S8_Asp-AS"/>
</dbReference>